<comment type="caution">
    <text evidence="2">The sequence shown here is derived from an EMBL/GenBank/DDBJ whole genome shotgun (WGS) entry which is preliminary data.</text>
</comment>
<feature type="compositionally biased region" description="Basic and acidic residues" evidence="1">
    <location>
        <begin position="58"/>
        <end position="68"/>
    </location>
</feature>
<dbReference type="AlphaFoldDB" id="A0A8B6EYS2"/>
<name>A0A8B6EYS2_MYTGA</name>
<feature type="non-terminal residue" evidence="2">
    <location>
        <position position="1"/>
    </location>
</feature>
<reference evidence="2" key="1">
    <citation type="submission" date="2018-11" db="EMBL/GenBank/DDBJ databases">
        <authorList>
            <person name="Alioto T."/>
            <person name="Alioto T."/>
        </authorList>
    </citation>
    <scope>NUCLEOTIDE SEQUENCE</scope>
</reference>
<evidence type="ECO:0008006" key="4">
    <source>
        <dbReference type="Google" id="ProtNLM"/>
    </source>
</evidence>
<accession>A0A8B6EYS2</accession>
<feature type="region of interest" description="Disordered" evidence="1">
    <location>
        <begin position="58"/>
        <end position="175"/>
    </location>
</feature>
<dbReference type="Proteomes" id="UP000596742">
    <property type="component" value="Unassembled WGS sequence"/>
</dbReference>
<feature type="compositionally biased region" description="Low complexity" evidence="1">
    <location>
        <begin position="106"/>
        <end position="134"/>
    </location>
</feature>
<dbReference type="OrthoDB" id="445362at2759"/>
<evidence type="ECO:0000313" key="3">
    <source>
        <dbReference type="Proteomes" id="UP000596742"/>
    </source>
</evidence>
<organism evidence="2 3">
    <name type="scientific">Mytilus galloprovincialis</name>
    <name type="common">Mediterranean mussel</name>
    <dbReference type="NCBI Taxonomy" id="29158"/>
    <lineage>
        <taxon>Eukaryota</taxon>
        <taxon>Metazoa</taxon>
        <taxon>Spiralia</taxon>
        <taxon>Lophotrochozoa</taxon>
        <taxon>Mollusca</taxon>
        <taxon>Bivalvia</taxon>
        <taxon>Autobranchia</taxon>
        <taxon>Pteriomorphia</taxon>
        <taxon>Mytilida</taxon>
        <taxon>Mytiloidea</taxon>
        <taxon>Mytilidae</taxon>
        <taxon>Mytilinae</taxon>
        <taxon>Mytilus</taxon>
    </lineage>
</organism>
<keyword evidence="3" id="KW-1185">Reference proteome</keyword>
<gene>
    <name evidence="2" type="ORF">MGAL_10B054432</name>
</gene>
<proteinExistence type="predicted"/>
<dbReference type="EMBL" id="UYJE01005981">
    <property type="protein sequence ID" value="VDI42113.1"/>
    <property type="molecule type" value="Genomic_DNA"/>
</dbReference>
<feature type="compositionally biased region" description="Polar residues" evidence="1">
    <location>
        <begin position="159"/>
        <end position="175"/>
    </location>
</feature>
<feature type="non-terminal residue" evidence="2">
    <location>
        <position position="330"/>
    </location>
</feature>
<protein>
    <recommendedName>
        <fullName evidence="4">SH3 domain-containing protein</fullName>
    </recommendedName>
</protein>
<evidence type="ECO:0000313" key="2">
    <source>
        <dbReference type="EMBL" id="VDI42113.1"/>
    </source>
</evidence>
<evidence type="ECO:0000256" key="1">
    <source>
        <dbReference type="SAM" id="MobiDB-lite"/>
    </source>
</evidence>
<sequence>GYVPATYISKDEHSSLSQVVKSIDRALQAIHYAASSTGSLTHEQRENLRSLTQHRENVLKSAKSEPRVHILNSAKSKSTEKKVQQSISEPARRTSSKRSAPPPPARNSQLSSTDISSSSSSSSTSTVSSSTSPSIQTDHESSHSSSSSLLSEESKQNETKPNITSGINSSQIQGTRNRNHLNDIDTESHQFSDVDVNGGGPEQKEETINFVEHQFEDFNSPTGNSYIVISRDDSETTVQRTLPAIQLSSSPSKNLQQSPSRFLKSPSVINFESITVPGEMASDMVEQLREHTGLSYPKSCLAVEIVLGQVAARLPQMASVMDKILMTFSE</sequence>